<dbReference type="InterPro" id="IPR012667">
    <property type="entry name" value="CbtB_put"/>
</dbReference>
<comment type="caution">
    <text evidence="2">The sequence shown here is derived from an EMBL/GenBank/DDBJ whole genome shotgun (WGS) entry which is preliminary data.</text>
</comment>
<dbReference type="AlphaFoldDB" id="A0A840W7Q8"/>
<proteinExistence type="predicted"/>
<dbReference type="Proteomes" id="UP000586947">
    <property type="component" value="Unassembled WGS sequence"/>
</dbReference>
<protein>
    <recommendedName>
        <fullName evidence="4">CbtB-domain containing protein</fullName>
    </recommendedName>
</protein>
<evidence type="ECO:0000313" key="3">
    <source>
        <dbReference type="Proteomes" id="UP000586947"/>
    </source>
</evidence>
<dbReference type="RefSeq" id="WP_184185984.1">
    <property type="nucleotide sequence ID" value="NZ_BMNF01000004.1"/>
</dbReference>
<evidence type="ECO:0008006" key="4">
    <source>
        <dbReference type="Google" id="ProtNLM"/>
    </source>
</evidence>
<dbReference type="EMBL" id="JACHDP010000001">
    <property type="protein sequence ID" value="MBB5481078.1"/>
    <property type="molecule type" value="Genomic_DNA"/>
</dbReference>
<dbReference type="Pfam" id="PF09489">
    <property type="entry name" value="CbtB"/>
    <property type="match status" value="1"/>
</dbReference>
<evidence type="ECO:0000256" key="1">
    <source>
        <dbReference type="SAM" id="Phobius"/>
    </source>
</evidence>
<evidence type="ECO:0000313" key="2">
    <source>
        <dbReference type="EMBL" id="MBB5481078.1"/>
    </source>
</evidence>
<organism evidence="2 3">
    <name type="scientific">Micromonospora parathelypteridis</name>
    <dbReference type="NCBI Taxonomy" id="1839617"/>
    <lineage>
        <taxon>Bacteria</taxon>
        <taxon>Bacillati</taxon>
        <taxon>Actinomycetota</taxon>
        <taxon>Actinomycetes</taxon>
        <taxon>Micromonosporales</taxon>
        <taxon>Micromonosporaceae</taxon>
        <taxon>Micromonospora</taxon>
    </lineage>
</organism>
<name>A0A840W7Q8_9ACTN</name>
<keyword evidence="1" id="KW-0812">Transmembrane</keyword>
<keyword evidence="1" id="KW-1133">Transmembrane helix</keyword>
<sequence length="67" mass="7221">MSTSTSSQPLVHSAGSTRLLWTVLATVAVLSLLTYLVAFDQGAVSRSGMYLHELMHDGRHLLGVPCH</sequence>
<keyword evidence="3" id="KW-1185">Reference proteome</keyword>
<feature type="transmembrane region" description="Helical" evidence="1">
    <location>
        <begin position="20"/>
        <end position="39"/>
    </location>
</feature>
<keyword evidence="1" id="KW-0472">Membrane</keyword>
<gene>
    <name evidence="2" type="ORF">HNR20_005583</name>
</gene>
<accession>A0A840W7Q8</accession>
<reference evidence="2 3" key="1">
    <citation type="submission" date="2020-08" db="EMBL/GenBank/DDBJ databases">
        <title>Sequencing the genomes of 1000 actinobacteria strains.</title>
        <authorList>
            <person name="Klenk H.-P."/>
        </authorList>
    </citation>
    <scope>NUCLEOTIDE SEQUENCE [LARGE SCALE GENOMIC DNA]</scope>
    <source>
        <strain evidence="2 3">DSM 103125</strain>
    </source>
</reference>